<evidence type="ECO:0000256" key="1">
    <source>
        <dbReference type="SAM" id="Phobius"/>
    </source>
</evidence>
<keyword evidence="1" id="KW-0812">Transmembrane</keyword>
<feature type="transmembrane region" description="Helical" evidence="1">
    <location>
        <begin position="390"/>
        <end position="411"/>
    </location>
</feature>
<keyword evidence="4" id="KW-1185">Reference proteome</keyword>
<dbReference type="InterPro" id="IPR002823">
    <property type="entry name" value="DUF112_TM"/>
</dbReference>
<feature type="transmembrane region" description="Helical" evidence="1">
    <location>
        <begin position="465"/>
        <end position="489"/>
    </location>
</feature>
<dbReference type="AlphaFoldDB" id="A0A433XKU5"/>
<protein>
    <submittedName>
        <fullName evidence="3">C4-dicarboxylate ABC transporter permease</fullName>
    </submittedName>
</protein>
<keyword evidence="1" id="KW-1133">Transmembrane helix</keyword>
<reference evidence="3 4" key="1">
    <citation type="journal article" date="2016" name="Int. J. Syst. Evol. Microbiol.">
        <title>Arsenicitalea aurantiaca gen. nov., sp. nov., a new member of the family Hyphomicrobiaceae, isolated from high-arsenic sediment.</title>
        <authorList>
            <person name="Mu Y."/>
            <person name="Zhou L."/>
            <person name="Zeng X.C."/>
            <person name="Liu L."/>
            <person name="Pan Y."/>
            <person name="Chen X."/>
            <person name="Wang J."/>
            <person name="Li S."/>
            <person name="Li W.J."/>
            <person name="Wang Y."/>
        </authorList>
    </citation>
    <scope>NUCLEOTIDE SEQUENCE [LARGE SCALE GENOMIC DNA]</scope>
    <source>
        <strain evidence="3 4">42-50</strain>
    </source>
</reference>
<feature type="transmembrane region" description="Helical" evidence="1">
    <location>
        <begin position="20"/>
        <end position="51"/>
    </location>
</feature>
<evidence type="ECO:0000259" key="2">
    <source>
        <dbReference type="Pfam" id="PF01970"/>
    </source>
</evidence>
<gene>
    <name evidence="3" type="ORF">EMQ25_01600</name>
</gene>
<dbReference type="Pfam" id="PF01970">
    <property type="entry name" value="TctA"/>
    <property type="match status" value="1"/>
</dbReference>
<feature type="transmembrane region" description="Helical" evidence="1">
    <location>
        <begin position="175"/>
        <end position="196"/>
    </location>
</feature>
<name>A0A433XKU5_9HYPH</name>
<feature type="transmembrane region" description="Helical" evidence="1">
    <location>
        <begin position="332"/>
        <end position="352"/>
    </location>
</feature>
<organism evidence="3 4">
    <name type="scientific">Arsenicitalea aurantiaca</name>
    <dbReference type="NCBI Taxonomy" id="1783274"/>
    <lineage>
        <taxon>Bacteria</taxon>
        <taxon>Pseudomonadati</taxon>
        <taxon>Pseudomonadota</taxon>
        <taxon>Alphaproteobacteria</taxon>
        <taxon>Hyphomicrobiales</taxon>
        <taxon>Devosiaceae</taxon>
        <taxon>Arsenicitalea</taxon>
    </lineage>
</organism>
<dbReference type="OrthoDB" id="7912266at2"/>
<accession>A0A433XKU5</accession>
<feature type="transmembrane region" description="Helical" evidence="1">
    <location>
        <begin position="202"/>
        <end position="223"/>
    </location>
</feature>
<sequence length="505" mass="52484">MDLIAFGDVGGAIQAVANPWVLLAVTAGAVIGMIFGAAPGLTATSAIALFLPLTYVMGPTTSMALLLGIYCSGYFAGSIPAILLNTPGAPGSAATALDGYTMAQQGQGDRAIATAVVGSFVGGIFSLLLLALVAPTLARVALSFTSVEYFAFAFVGIVCVAGISRGSMTKGIAAAFIGILVSTIGLDPVSGVGRFLMGQPNLMAGIPTTAALIGLFAIGQMLLQTRKRDMTLEILPVQERTSNRVVLLDYWRNKWLVFKSACIGALIGILPGTGPSIASWVSYGDALRTAKKGDKYGKGEPKGIIACEVSNNAVTGGALVPLLTLGIPGDPVTAVLIGALMIQGIQTGPFLIPNNPSLFFSILLLLFISNCLMLVMGLSGRKLAAKVLQIPIGIMVPSIFIVAGAGAFSLASNPFDVKLILIFGLIGYLMNRFKFPTSPAVLGIVLGPILEQNLRNALTANNMDFTVFFTRPISAASLAITALLLYVWLKPNRDADVEEATKPAK</sequence>
<feature type="transmembrane region" description="Helical" evidence="1">
    <location>
        <begin position="358"/>
        <end position="378"/>
    </location>
</feature>
<dbReference type="PANTHER" id="PTHR35342:SF5">
    <property type="entry name" value="TRICARBOXYLIC TRANSPORT PROTEIN"/>
    <property type="match status" value="1"/>
</dbReference>
<comment type="caution">
    <text evidence="3">The sequence shown here is derived from an EMBL/GenBank/DDBJ whole genome shotgun (WGS) entry which is preliminary data.</text>
</comment>
<dbReference type="EMBL" id="RZNJ01000001">
    <property type="protein sequence ID" value="RUT34683.1"/>
    <property type="molecule type" value="Genomic_DNA"/>
</dbReference>
<dbReference type="Proteomes" id="UP000281547">
    <property type="component" value="Unassembled WGS sequence"/>
</dbReference>
<proteinExistence type="predicted"/>
<feature type="transmembrane region" description="Helical" evidence="1">
    <location>
        <begin position="140"/>
        <end position="163"/>
    </location>
</feature>
<keyword evidence="1" id="KW-0472">Membrane</keyword>
<dbReference type="PANTHER" id="PTHR35342">
    <property type="entry name" value="TRICARBOXYLIC TRANSPORT PROTEIN"/>
    <property type="match status" value="1"/>
</dbReference>
<dbReference type="RefSeq" id="WP_127186802.1">
    <property type="nucleotide sequence ID" value="NZ_RZNJ01000001.1"/>
</dbReference>
<feature type="transmembrane region" description="Helical" evidence="1">
    <location>
        <begin position="111"/>
        <end position="134"/>
    </location>
</feature>
<evidence type="ECO:0000313" key="3">
    <source>
        <dbReference type="EMBL" id="RUT34683.1"/>
    </source>
</evidence>
<evidence type="ECO:0000313" key="4">
    <source>
        <dbReference type="Proteomes" id="UP000281547"/>
    </source>
</evidence>
<feature type="domain" description="DUF112" evidence="2">
    <location>
        <begin position="22"/>
        <end position="442"/>
    </location>
</feature>